<evidence type="ECO:0000259" key="11">
    <source>
        <dbReference type="PROSITE" id="PS50866"/>
    </source>
</evidence>
<feature type="domain" description="GOLD" evidence="11">
    <location>
        <begin position="31"/>
        <end position="118"/>
    </location>
</feature>
<keyword evidence="12" id="KW-1185">Reference proteome</keyword>
<gene>
    <name evidence="13" type="ORF">K489DRAFT_351065</name>
</gene>
<dbReference type="Proteomes" id="UP000504637">
    <property type="component" value="Unplaced"/>
</dbReference>
<keyword evidence="3 8" id="KW-0812">Transmembrane</keyword>
<name>A0A6J3MF45_9PEZI</name>
<dbReference type="SUPFAM" id="SSF101576">
    <property type="entry name" value="Supernatant protein factor (SPF), C-terminal domain"/>
    <property type="match status" value="1"/>
</dbReference>
<reference evidence="13" key="1">
    <citation type="submission" date="2020-01" db="EMBL/GenBank/DDBJ databases">
        <authorList>
            <consortium name="DOE Joint Genome Institute"/>
            <person name="Haridas S."/>
            <person name="Albert R."/>
            <person name="Binder M."/>
            <person name="Bloem J."/>
            <person name="Labutti K."/>
            <person name="Salamov A."/>
            <person name="Andreopoulos B."/>
            <person name="Baker S.E."/>
            <person name="Barry K."/>
            <person name="Bills G."/>
            <person name="Bluhm B.H."/>
            <person name="Cannon C."/>
            <person name="Castanera R."/>
            <person name="Culley D.E."/>
            <person name="Daum C."/>
            <person name="Ezra D."/>
            <person name="Gonzalez J.B."/>
            <person name="Henrissat B."/>
            <person name="Kuo A."/>
            <person name="Liang C."/>
            <person name="Lipzen A."/>
            <person name="Lutzoni F."/>
            <person name="Magnuson J."/>
            <person name="Mondo S."/>
            <person name="Nolan M."/>
            <person name="Ohm R."/>
            <person name="Pangilinan J."/>
            <person name="Park H.-J."/>
            <person name="Ramirez L."/>
            <person name="Alfaro M."/>
            <person name="Sun H."/>
            <person name="Tritt A."/>
            <person name="Yoshinaga Y."/>
            <person name="Zwiers L.-H."/>
            <person name="Turgeon B.G."/>
            <person name="Goodwin S.B."/>
            <person name="Spatafora J.W."/>
            <person name="Crous P.W."/>
            <person name="Grigoriev I.V."/>
        </authorList>
    </citation>
    <scope>NUCLEOTIDE SEQUENCE</scope>
    <source>
        <strain evidence="13">CBS 342.82</strain>
    </source>
</reference>
<dbReference type="GO" id="GO:0012505">
    <property type="term" value="C:endomembrane system"/>
    <property type="evidence" value="ECO:0007669"/>
    <property type="project" value="UniProtKB-SubCell"/>
</dbReference>
<dbReference type="AlphaFoldDB" id="A0A6J3MF45"/>
<dbReference type="Pfam" id="PF01105">
    <property type="entry name" value="EMP24_GP25L"/>
    <property type="match status" value="1"/>
</dbReference>
<comment type="similarity">
    <text evidence="2 8">Belongs to the EMP24/GP25L family.</text>
</comment>
<evidence type="ECO:0000256" key="5">
    <source>
        <dbReference type="ARBA" id="ARBA00022989"/>
    </source>
</evidence>
<feature type="signal peptide" evidence="10">
    <location>
        <begin position="1"/>
        <end position="21"/>
    </location>
</feature>
<proteinExistence type="inferred from homology"/>
<keyword evidence="6 9" id="KW-0472">Membrane</keyword>
<evidence type="ECO:0000256" key="2">
    <source>
        <dbReference type="ARBA" id="ARBA00007104"/>
    </source>
</evidence>
<reference evidence="13" key="3">
    <citation type="submission" date="2025-08" db="UniProtKB">
        <authorList>
            <consortium name="RefSeq"/>
        </authorList>
    </citation>
    <scope>IDENTIFICATION</scope>
    <source>
        <strain evidence="13">CBS 342.82</strain>
    </source>
</reference>
<reference evidence="13" key="2">
    <citation type="submission" date="2020-04" db="EMBL/GenBank/DDBJ databases">
        <authorList>
            <consortium name="NCBI Genome Project"/>
        </authorList>
    </citation>
    <scope>NUCLEOTIDE SEQUENCE</scope>
    <source>
        <strain evidence="13">CBS 342.82</strain>
    </source>
</reference>
<accession>A0A6J3MF45</accession>
<dbReference type="InterPro" id="IPR015720">
    <property type="entry name" value="Emp24-like"/>
</dbReference>
<dbReference type="OrthoDB" id="62956at2759"/>
<dbReference type="PROSITE" id="PS50866">
    <property type="entry name" value="GOLD"/>
    <property type="match status" value="1"/>
</dbReference>
<evidence type="ECO:0000313" key="12">
    <source>
        <dbReference type="Proteomes" id="UP000504637"/>
    </source>
</evidence>
<dbReference type="InterPro" id="IPR009038">
    <property type="entry name" value="GOLD_dom"/>
</dbReference>
<evidence type="ECO:0000313" key="13">
    <source>
        <dbReference type="RefSeq" id="XP_033463509.1"/>
    </source>
</evidence>
<comment type="subcellular location">
    <subcellularLocation>
        <location evidence="7">Endomembrane system</location>
        <topology evidence="7">Single-pass membrane protein</topology>
    </subcellularLocation>
    <subcellularLocation>
        <location evidence="1 8">Membrane</location>
        <topology evidence="1 8">Single-pass type I membrane protein</topology>
    </subcellularLocation>
</comment>
<evidence type="ECO:0000256" key="9">
    <source>
        <dbReference type="SAM" id="Phobius"/>
    </source>
</evidence>
<evidence type="ECO:0000256" key="8">
    <source>
        <dbReference type="RuleBase" id="RU003827"/>
    </source>
</evidence>
<keyword evidence="4 10" id="KW-0732">Signal</keyword>
<dbReference type="InterPro" id="IPR036598">
    <property type="entry name" value="GOLD_dom_sf"/>
</dbReference>
<sequence length="203" mass="23232">MMAVILSFLLAIFGLLHISNAHTVLLRAHSRECFFEDLHTDDQMTVTYQVSDRESGPVGNLHIDFWVQLPNGYYQIKDQGSGSGDYSFTAPQDGRYEYCFSNEAWASYTKEVAFNVHGVVYVPASDITADPLENAVKTSSDLLGLIRDEQSYIVVRERTHRNTAESTNSRVKWWSIFQLAVLLGEGVFQVWWLKRFFEVKHIV</sequence>
<evidence type="ECO:0000256" key="3">
    <source>
        <dbReference type="ARBA" id="ARBA00022692"/>
    </source>
</evidence>
<feature type="chain" id="PRO_5026670226" description="GOLD domain-containing protein" evidence="10">
    <location>
        <begin position="22"/>
        <end position="203"/>
    </location>
</feature>
<evidence type="ECO:0000256" key="4">
    <source>
        <dbReference type="ARBA" id="ARBA00022729"/>
    </source>
</evidence>
<dbReference type="RefSeq" id="XP_033463509.1">
    <property type="nucleotide sequence ID" value="XM_033602438.1"/>
</dbReference>
<feature type="transmembrane region" description="Helical" evidence="9">
    <location>
        <begin position="173"/>
        <end position="193"/>
    </location>
</feature>
<dbReference type="GeneID" id="54360238"/>
<keyword evidence="5 9" id="KW-1133">Transmembrane helix</keyword>
<organism evidence="13">
    <name type="scientific">Dissoconium aciculare CBS 342.82</name>
    <dbReference type="NCBI Taxonomy" id="1314786"/>
    <lineage>
        <taxon>Eukaryota</taxon>
        <taxon>Fungi</taxon>
        <taxon>Dikarya</taxon>
        <taxon>Ascomycota</taxon>
        <taxon>Pezizomycotina</taxon>
        <taxon>Dothideomycetes</taxon>
        <taxon>Dothideomycetidae</taxon>
        <taxon>Mycosphaerellales</taxon>
        <taxon>Dissoconiaceae</taxon>
        <taxon>Dissoconium</taxon>
    </lineage>
</organism>
<evidence type="ECO:0000256" key="7">
    <source>
        <dbReference type="ARBA" id="ARBA00037847"/>
    </source>
</evidence>
<protein>
    <recommendedName>
        <fullName evidence="11">GOLD domain-containing protein</fullName>
    </recommendedName>
</protein>
<evidence type="ECO:0000256" key="10">
    <source>
        <dbReference type="SAM" id="SignalP"/>
    </source>
</evidence>
<evidence type="ECO:0000256" key="1">
    <source>
        <dbReference type="ARBA" id="ARBA00004479"/>
    </source>
</evidence>
<dbReference type="GO" id="GO:0016020">
    <property type="term" value="C:membrane"/>
    <property type="evidence" value="ECO:0007669"/>
    <property type="project" value="UniProtKB-SubCell"/>
</dbReference>
<dbReference type="SMART" id="SM01190">
    <property type="entry name" value="EMP24_GP25L"/>
    <property type="match status" value="1"/>
</dbReference>
<dbReference type="PANTHER" id="PTHR22811">
    <property type="entry name" value="TRANSMEMBRANE EMP24 DOMAIN-CONTAINING PROTEIN"/>
    <property type="match status" value="1"/>
</dbReference>
<evidence type="ECO:0000256" key="6">
    <source>
        <dbReference type="ARBA" id="ARBA00023136"/>
    </source>
</evidence>